<protein>
    <submittedName>
        <fullName evidence="2">Uncharacterized protein</fullName>
    </submittedName>
</protein>
<dbReference type="EMBL" id="JARK01001339">
    <property type="protein sequence ID" value="EYC32397.1"/>
    <property type="molecule type" value="Genomic_DNA"/>
</dbReference>
<evidence type="ECO:0000256" key="1">
    <source>
        <dbReference type="SAM" id="MobiDB-lite"/>
    </source>
</evidence>
<dbReference type="PANTHER" id="PTHR21459">
    <property type="entry name" value="PROTEIN CBG08968"/>
    <property type="match status" value="1"/>
</dbReference>
<sequence length="269" mass="31434">MAPRKQAQSQPVDEAPFWLQEILKRWDDYFSRFDKMFEFMLKMQDSQNTILNKITALEERLLANSEQESHSKSELYSTLVKFQADAKIIDAKSCGITWVGIGEQENENATRIFDREALREVIESSGDEDLLKEFTGGRITIHRHPQSKPIVNSGRPRIIKIYVRNRELRDRLLLLMRARRLPLTQEFVHSYARTDYTREEINYDRSLRKRAGIMNQREGKLMYVVRDLAIHKLRSPRELPTRSINSPLSLVEHNRSMDESLPSSAGTAR</sequence>
<proteinExistence type="predicted"/>
<feature type="region of interest" description="Disordered" evidence="1">
    <location>
        <begin position="241"/>
        <end position="269"/>
    </location>
</feature>
<reference evidence="3" key="1">
    <citation type="journal article" date="2015" name="Nat. Genet.">
        <title>The genome and transcriptome of the zoonotic hookworm Ancylostoma ceylanicum identify infection-specific gene families.</title>
        <authorList>
            <person name="Schwarz E.M."/>
            <person name="Hu Y."/>
            <person name="Antoshechkin I."/>
            <person name="Miller M.M."/>
            <person name="Sternberg P.W."/>
            <person name="Aroian R.V."/>
        </authorList>
    </citation>
    <scope>NUCLEOTIDE SEQUENCE</scope>
    <source>
        <strain evidence="3">HY135</strain>
    </source>
</reference>
<keyword evidence="3" id="KW-1185">Reference proteome</keyword>
<dbReference type="STRING" id="53326.A0A016VZE2"/>
<evidence type="ECO:0000313" key="2">
    <source>
        <dbReference type="EMBL" id="EYC32397.1"/>
    </source>
</evidence>
<name>A0A016VZE2_9BILA</name>
<accession>A0A016VZE2</accession>
<evidence type="ECO:0000313" key="3">
    <source>
        <dbReference type="Proteomes" id="UP000024635"/>
    </source>
</evidence>
<dbReference type="PANTHER" id="PTHR21459:SF2">
    <property type="entry name" value="PROTEIN CBG08968"/>
    <property type="match status" value="1"/>
</dbReference>
<organism evidence="2 3">
    <name type="scientific">Ancylostoma ceylanicum</name>
    <dbReference type="NCBI Taxonomy" id="53326"/>
    <lineage>
        <taxon>Eukaryota</taxon>
        <taxon>Metazoa</taxon>
        <taxon>Ecdysozoa</taxon>
        <taxon>Nematoda</taxon>
        <taxon>Chromadorea</taxon>
        <taxon>Rhabditida</taxon>
        <taxon>Rhabditina</taxon>
        <taxon>Rhabditomorpha</taxon>
        <taxon>Strongyloidea</taxon>
        <taxon>Ancylostomatidae</taxon>
        <taxon>Ancylostomatinae</taxon>
        <taxon>Ancylostoma</taxon>
    </lineage>
</organism>
<comment type="caution">
    <text evidence="2">The sequence shown here is derived from an EMBL/GenBank/DDBJ whole genome shotgun (WGS) entry which is preliminary data.</text>
</comment>
<dbReference type="OrthoDB" id="5845514at2759"/>
<dbReference type="AlphaFoldDB" id="A0A016VZE2"/>
<gene>
    <name evidence="2" type="primary">Acey_s0003.g1549</name>
    <name evidence="2" type="ORF">Y032_0003g1549</name>
</gene>
<dbReference type="Proteomes" id="UP000024635">
    <property type="component" value="Unassembled WGS sequence"/>
</dbReference>